<gene>
    <name evidence="1" type="ORF">H9754_08365</name>
</gene>
<evidence type="ECO:0000313" key="1">
    <source>
        <dbReference type="EMBL" id="HJC50566.1"/>
    </source>
</evidence>
<evidence type="ECO:0000313" key="2">
    <source>
        <dbReference type="Proteomes" id="UP000823904"/>
    </source>
</evidence>
<comment type="caution">
    <text evidence="1">The sequence shown here is derived from an EMBL/GenBank/DDBJ whole genome shotgun (WGS) entry which is preliminary data.</text>
</comment>
<organism evidence="1 2">
    <name type="scientific">Candidatus Anaerostipes avistercoris</name>
    <dbReference type="NCBI Taxonomy" id="2838462"/>
    <lineage>
        <taxon>Bacteria</taxon>
        <taxon>Bacillati</taxon>
        <taxon>Bacillota</taxon>
        <taxon>Clostridia</taxon>
        <taxon>Lachnospirales</taxon>
        <taxon>Lachnospiraceae</taxon>
        <taxon>Anaerostipes</taxon>
    </lineage>
</organism>
<dbReference type="Proteomes" id="UP000823904">
    <property type="component" value="Unassembled WGS sequence"/>
</dbReference>
<sequence>MGEMSDIIQNLKDAGCSEQQTKDICSLYKAGRIQDVIRTLRCHRCHLMDQLHESQSKVDCLDFLVYQMEKEQNIR</sequence>
<dbReference type="EMBL" id="DWWD01000030">
    <property type="protein sequence ID" value="HJC50566.1"/>
    <property type="molecule type" value="Genomic_DNA"/>
</dbReference>
<name>A0A9D2T9S3_9FIRM</name>
<reference evidence="1" key="2">
    <citation type="submission" date="2021-04" db="EMBL/GenBank/DDBJ databases">
        <authorList>
            <person name="Gilroy R."/>
        </authorList>
    </citation>
    <scope>NUCLEOTIDE SEQUENCE</scope>
    <source>
        <strain evidence="1">ChiSjej3B21-8574</strain>
    </source>
</reference>
<proteinExistence type="predicted"/>
<reference evidence="1" key="1">
    <citation type="journal article" date="2021" name="PeerJ">
        <title>Extensive microbial diversity within the chicken gut microbiome revealed by metagenomics and culture.</title>
        <authorList>
            <person name="Gilroy R."/>
            <person name="Ravi A."/>
            <person name="Getino M."/>
            <person name="Pursley I."/>
            <person name="Horton D.L."/>
            <person name="Alikhan N.F."/>
            <person name="Baker D."/>
            <person name="Gharbi K."/>
            <person name="Hall N."/>
            <person name="Watson M."/>
            <person name="Adriaenssens E.M."/>
            <person name="Foster-Nyarko E."/>
            <person name="Jarju S."/>
            <person name="Secka A."/>
            <person name="Antonio M."/>
            <person name="Oren A."/>
            <person name="Chaudhuri R.R."/>
            <person name="La Ragione R."/>
            <person name="Hildebrand F."/>
            <person name="Pallen M.J."/>
        </authorList>
    </citation>
    <scope>NUCLEOTIDE SEQUENCE</scope>
    <source>
        <strain evidence="1">ChiSjej3B21-8574</strain>
    </source>
</reference>
<dbReference type="AlphaFoldDB" id="A0A9D2T9S3"/>
<protein>
    <submittedName>
        <fullName evidence="1">Uncharacterized protein</fullName>
    </submittedName>
</protein>
<accession>A0A9D2T9S3</accession>